<keyword evidence="4" id="KW-1133">Transmembrane helix</keyword>
<dbReference type="EMBL" id="FZQP02000104">
    <property type="protein sequence ID" value="VVC87330.1"/>
    <property type="molecule type" value="Genomic_DNA"/>
</dbReference>
<gene>
    <name evidence="6" type="ORF">LSINAPIS_LOCUS965</name>
</gene>
<dbReference type="Proteomes" id="UP000324832">
    <property type="component" value="Unassembled WGS sequence"/>
</dbReference>
<sequence>MLLKIEACMILLLYLTGILFMLLFPPRNFIQSGAKLRSVRSVGGSRKFSHFVDQKILEGVTDRMAVENLETVRTVRLKPPTAANNSIIAIELQSDAQTKKPGILIIGALNAMAWGATNAILELADKLLFDANYQTPFFNDYDWYFVPLANPDGVNFTRNMQSLRPIDSAVWSRNVTARNQTRPSHWYKNTEEEHGHKCFGININRNFAFHWQDTDDVRKLPDVCSQTYSGKRPFSSAESQAIRSYLHTIGDEIDMAILLHASFIPKKEYIMYPWRFALRLPSNYKTLQAIGEYAATQSRLPDGRLYEVHQESNEGLVAGCLTDYLAGVIGTDLVFVIKPYHPKYPNITDADTLELFVKKSISAILSLVRGWRSSTKQNTLSFFGRNVEF</sequence>
<dbReference type="PANTHER" id="PTHR11705:SF140">
    <property type="entry name" value="FI02848P-RELATED"/>
    <property type="match status" value="1"/>
</dbReference>
<proteinExistence type="inferred from homology"/>
<evidence type="ECO:0000256" key="1">
    <source>
        <dbReference type="ARBA" id="ARBA00001947"/>
    </source>
</evidence>
<comment type="similarity">
    <text evidence="2 3">Belongs to the peptidase M14 family.</text>
</comment>
<name>A0A5E4PQG0_9NEOP</name>
<dbReference type="GO" id="GO:0006508">
    <property type="term" value="P:proteolysis"/>
    <property type="evidence" value="ECO:0007669"/>
    <property type="project" value="InterPro"/>
</dbReference>
<accession>A0A5E4PQG0</accession>
<comment type="cofactor">
    <cofactor evidence="1">
        <name>Zn(2+)</name>
        <dbReference type="ChEBI" id="CHEBI:29105"/>
    </cofactor>
</comment>
<evidence type="ECO:0000313" key="6">
    <source>
        <dbReference type="EMBL" id="VVC87330.1"/>
    </source>
</evidence>
<evidence type="ECO:0000313" key="7">
    <source>
        <dbReference type="Proteomes" id="UP000324832"/>
    </source>
</evidence>
<dbReference type="PANTHER" id="PTHR11705">
    <property type="entry name" value="PROTEASE FAMILY M14 CARBOXYPEPTIDASE A,B"/>
    <property type="match status" value="1"/>
</dbReference>
<protein>
    <recommendedName>
        <fullName evidence="5">Peptidase M14 domain-containing protein</fullName>
    </recommendedName>
</protein>
<evidence type="ECO:0000256" key="4">
    <source>
        <dbReference type="SAM" id="Phobius"/>
    </source>
</evidence>
<evidence type="ECO:0000259" key="5">
    <source>
        <dbReference type="PROSITE" id="PS52035"/>
    </source>
</evidence>
<reference evidence="6 7" key="1">
    <citation type="submission" date="2017-07" db="EMBL/GenBank/DDBJ databases">
        <authorList>
            <person name="Talla V."/>
            <person name="Backstrom N."/>
        </authorList>
    </citation>
    <scope>NUCLEOTIDE SEQUENCE [LARGE SCALE GENOMIC DNA]</scope>
</reference>
<organism evidence="6 7">
    <name type="scientific">Leptidea sinapis</name>
    <dbReference type="NCBI Taxonomy" id="189913"/>
    <lineage>
        <taxon>Eukaryota</taxon>
        <taxon>Metazoa</taxon>
        <taxon>Ecdysozoa</taxon>
        <taxon>Arthropoda</taxon>
        <taxon>Hexapoda</taxon>
        <taxon>Insecta</taxon>
        <taxon>Pterygota</taxon>
        <taxon>Neoptera</taxon>
        <taxon>Endopterygota</taxon>
        <taxon>Lepidoptera</taxon>
        <taxon>Glossata</taxon>
        <taxon>Ditrysia</taxon>
        <taxon>Papilionoidea</taxon>
        <taxon>Pieridae</taxon>
        <taxon>Dismorphiinae</taxon>
        <taxon>Leptidea</taxon>
    </lineage>
</organism>
<dbReference type="Gene3D" id="3.40.630.10">
    <property type="entry name" value="Zn peptidases"/>
    <property type="match status" value="1"/>
</dbReference>
<evidence type="ECO:0000256" key="2">
    <source>
        <dbReference type="ARBA" id="ARBA00005988"/>
    </source>
</evidence>
<dbReference type="SUPFAM" id="SSF53187">
    <property type="entry name" value="Zn-dependent exopeptidases"/>
    <property type="match status" value="1"/>
</dbReference>
<comment type="caution">
    <text evidence="3">Lacks conserved residue(s) required for the propagation of feature annotation.</text>
</comment>
<dbReference type="GO" id="GO:0005615">
    <property type="term" value="C:extracellular space"/>
    <property type="evidence" value="ECO:0007669"/>
    <property type="project" value="TreeGrafter"/>
</dbReference>
<dbReference type="InterPro" id="IPR000834">
    <property type="entry name" value="Peptidase_M14"/>
</dbReference>
<dbReference type="AlphaFoldDB" id="A0A5E4PQG0"/>
<keyword evidence="7" id="KW-1185">Reference proteome</keyword>
<dbReference type="SMART" id="SM00631">
    <property type="entry name" value="Zn_pept"/>
    <property type="match status" value="1"/>
</dbReference>
<evidence type="ECO:0000256" key="3">
    <source>
        <dbReference type="PROSITE-ProRule" id="PRU01379"/>
    </source>
</evidence>
<feature type="domain" description="Peptidase M14" evidence="5">
    <location>
        <begin position="49"/>
        <end position="389"/>
    </location>
</feature>
<dbReference type="GO" id="GO:0004181">
    <property type="term" value="F:metallocarboxypeptidase activity"/>
    <property type="evidence" value="ECO:0007669"/>
    <property type="project" value="InterPro"/>
</dbReference>
<dbReference type="GO" id="GO:0008270">
    <property type="term" value="F:zinc ion binding"/>
    <property type="evidence" value="ECO:0007669"/>
    <property type="project" value="InterPro"/>
</dbReference>
<dbReference type="Pfam" id="PF00246">
    <property type="entry name" value="Peptidase_M14"/>
    <property type="match status" value="1"/>
</dbReference>
<dbReference type="PROSITE" id="PS52035">
    <property type="entry name" value="PEPTIDASE_M14"/>
    <property type="match status" value="1"/>
</dbReference>
<keyword evidence="4" id="KW-0812">Transmembrane</keyword>
<feature type="transmembrane region" description="Helical" evidence="4">
    <location>
        <begin position="7"/>
        <end position="24"/>
    </location>
</feature>
<keyword evidence="4" id="KW-0472">Membrane</keyword>